<organism evidence="3 4">
    <name type="scientific">Corallococcus macrosporus DSM 14697</name>
    <dbReference type="NCBI Taxonomy" id="1189310"/>
    <lineage>
        <taxon>Bacteria</taxon>
        <taxon>Pseudomonadati</taxon>
        <taxon>Myxococcota</taxon>
        <taxon>Myxococcia</taxon>
        <taxon>Myxococcales</taxon>
        <taxon>Cystobacterineae</taxon>
        <taxon>Myxococcaceae</taxon>
        <taxon>Corallococcus</taxon>
    </lineage>
</organism>
<gene>
    <name evidence="3" type="ORF">MYMAC_002761</name>
</gene>
<dbReference type="Pfam" id="PF00561">
    <property type="entry name" value="Abhydrolase_1"/>
    <property type="match status" value="1"/>
</dbReference>
<proteinExistence type="predicted"/>
<feature type="transmembrane region" description="Helical" evidence="1">
    <location>
        <begin position="21"/>
        <end position="39"/>
    </location>
</feature>
<dbReference type="PANTHER" id="PTHR12277">
    <property type="entry name" value="ALPHA/BETA HYDROLASE DOMAIN-CONTAINING PROTEIN"/>
    <property type="match status" value="1"/>
</dbReference>
<evidence type="ECO:0000259" key="2">
    <source>
        <dbReference type="Pfam" id="PF00561"/>
    </source>
</evidence>
<dbReference type="InterPro" id="IPR000073">
    <property type="entry name" value="AB_hydrolase_1"/>
</dbReference>
<keyword evidence="1" id="KW-1133">Transmembrane helix</keyword>
<dbReference type="InterPro" id="IPR029058">
    <property type="entry name" value="AB_hydrolase_fold"/>
</dbReference>
<dbReference type="KEGG" id="mmas:MYMAC_002761"/>
<reference evidence="3 4" key="1">
    <citation type="submission" date="2017-06" db="EMBL/GenBank/DDBJ databases">
        <title>Sequencing and comparative analysis of myxobacterial genomes.</title>
        <authorList>
            <person name="Rupp O."/>
            <person name="Goesmann A."/>
            <person name="Sogaard-Andersen L."/>
        </authorList>
    </citation>
    <scope>NUCLEOTIDE SEQUENCE [LARGE SCALE GENOMIC DNA]</scope>
    <source>
        <strain evidence="3 4">DSM 14697</strain>
    </source>
</reference>
<accession>A0A250JTG5</accession>
<evidence type="ECO:0000313" key="4">
    <source>
        <dbReference type="Proteomes" id="UP000217343"/>
    </source>
</evidence>
<name>A0A250JTG5_9BACT</name>
<dbReference type="SUPFAM" id="SSF53474">
    <property type="entry name" value="alpha/beta-Hydrolases"/>
    <property type="match status" value="1"/>
</dbReference>
<dbReference type="RefSeq" id="WP_239989520.1">
    <property type="nucleotide sequence ID" value="NZ_CP022203.1"/>
</dbReference>
<feature type="domain" description="AB hydrolase-1" evidence="2">
    <location>
        <begin position="129"/>
        <end position="201"/>
    </location>
</feature>
<keyword evidence="1" id="KW-0472">Membrane</keyword>
<evidence type="ECO:0000313" key="3">
    <source>
        <dbReference type="EMBL" id="ATB47154.1"/>
    </source>
</evidence>
<dbReference type="Gene3D" id="3.40.50.1820">
    <property type="entry name" value="alpha/beta hydrolase"/>
    <property type="match status" value="1"/>
</dbReference>
<evidence type="ECO:0000256" key="1">
    <source>
        <dbReference type="SAM" id="Phobius"/>
    </source>
</evidence>
<keyword evidence="4" id="KW-1185">Reference proteome</keyword>
<keyword evidence="1" id="KW-0812">Transmembrane</keyword>
<dbReference type="PANTHER" id="PTHR12277:SF79">
    <property type="entry name" value="XAA-PRO DIPEPTIDYL-PEPTIDASE-RELATED"/>
    <property type="match status" value="1"/>
</dbReference>
<sequence>MGWFEVKTSSWEVGRLKARDATPITAVVLLMGIFMLGWLQNDEDLPGPFPYTGAPLSVEERAALASDGWTVTGPDAPPGLVALTRLPARGETRWLVYFGGNTPGYLAEAKSVLLSLDEGRGLGLAAIAPPGFDGSPGSPSPDALRESAADAMRWLTQTQPHTSEGIHLVGFSMGSMSALAAALALQAQDTPARGLVLFAPFHAMRVGRTGPLGRLFGRHRYDNQPLLKPKQLPSRLVLHGGADSALPLVEGERVSRGLGAPLKTYPGIGHADLLKHPPALADARQGLGL</sequence>
<protein>
    <recommendedName>
        <fullName evidence="2">AB hydrolase-1 domain-containing protein</fullName>
    </recommendedName>
</protein>
<dbReference type="Proteomes" id="UP000217343">
    <property type="component" value="Chromosome"/>
</dbReference>
<dbReference type="AlphaFoldDB" id="A0A250JTG5"/>
<dbReference type="EMBL" id="CP022203">
    <property type="protein sequence ID" value="ATB47154.1"/>
    <property type="molecule type" value="Genomic_DNA"/>
</dbReference>